<reference evidence="2" key="1">
    <citation type="submission" date="2019-12" db="EMBL/GenBank/DDBJ databases">
        <title>Genome sequencing and annotation of Brassica cretica.</title>
        <authorList>
            <person name="Studholme D.J."/>
            <person name="Sarris P."/>
        </authorList>
    </citation>
    <scope>NUCLEOTIDE SEQUENCE</scope>
    <source>
        <strain evidence="2">PFS-109/04</strain>
        <tissue evidence="2">Leaf</tissue>
    </source>
</reference>
<organism evidence="2 3">
    <name type="scientific">Brassica cretica</name>
    <name type="common">Mustard</name>
    <dbReference type="NCBI Taxonomy" id="69181"/>
    <lineage>
        <taxon>Eukaryota</taxon>
        <taxon>Viridiplantae</taxon>
        <taxon>Streptophyta</taxon>
        <taxon>Embryophyta</taxon>
        <taxon>Tracheophyta</taxon>
        <taxon>Spermatophyta</taxon>
        <taxon>Magnoliopsida</taxon>
        <taxon>eudicotyledons</taxon>
        <taxon>Gunneridae</taxon>
        <taxon>Pentapetalae</taxon>
        <taxon>rosids</taxon>
        <taxon>malvids</taxon>
        <taxon>Brassicales</taxon>
        <taxon>Brassicaceae</taxon>
        <taxon>Brassiceae</taxon>
        <taxon>Brassica</taxon>
    </lineage>
</organism>
<comment type="caution">
    <text evidence="2">The sequence shown here is derived from an EMBL/GenBank/DDBJ whole genome shotgun (WGS) entry which is preliminary data.</text>
</comment>
<evidence type="ECO:0000313" key="2">
    <source>
        <dbReference type="EMBL" id="KAF3537639.1"/>
    </source>
</evidence>
<protein>
    <submittedName>
        <fullName evidence="2">Uncharacterized protein</fullName>
    </submittedName>
</protein>
<gene>
    <name evidence="2" type="ORF">F2Q69_00022014</name>
</gene>
<accession>A0A8S9Q4R6</accession>
<proteinExistence type="predicted"/>
<feature type="signal peptide" evidence="1">
    <location>
        <begin position="1"/>
        <end position="18"/>
    </location>
</feature>
<dbReference type="EMBL" id="QGKX02001290">
    <property type="protein sequence ID" value="KAF3537639.1"/>
    <property type="molecule type" value="Genomic_DNA"/>
</dbReference>
<evidence type="ECO:0000256" key="1">
    <source>
        <dbReference type="SAM" id="SignalP"/>
    </source>
</evidence>
<feature type="chain" id="PRO_5035715835" evidence="1">
    <location>
        <begin position="19"/>
        <end position="149"/>
    </location>
</feature>
<keyword evidence="1" id="KW-0732">Signal</keyword>
<evidence type="ECO:0000313" key="3">
    <source>
        <dbReference type="Proteomes" id="UP000712600"/>
    </source>
</evidence>
<sequence length="149" mass="17083">MHCLLTYLLHYLIVVASCTSISIRADHLSYWCNLEGEDGHNCSIQKTIVLDDGRWSLESANETVDSRNQGAWTAVETVWEEPYIVTTEEKKLKPKEPGQGIVREYALKHEKSGNVLVQRVHISWGRRTFRDGRPDVDIAYLVGEKHIYV</sequence>
<dbReference type="Proteomes" id="UP000712600">
    <property type="component" value="Unassembled WGS sequence"/>
</dbReference>
<name>A0A8S9Q4R6_BRACR</name>
<dbReference type="AlphaFoldDB" id="A0A8S9Q4R6"/>